<evidence type="ECO:0000313" key="6">
    <source>
        <dbReference type="Proteomes" id="UP001189429"/>
    </source>
</evidence>
<dbReference type="Gene3D" id="3.30.420.10">
    <property type="entry name" value="Ribonuclease H-like superfamily/Ribonuclease H"/>
    <property type="match status" value="1"/>
</dbReference>
<protein>
    <recommendedName>
        <fullName evidence="7">Calmodulin</fullName>
    </recommendedName>
</protein>
<evidence type="ECO:0000259" key="3">
    <source>
        <dbReference type="PROSITE" id="PS50222"/>
    </source>
</evidence>
<name>A0ABN9W4B5_9DINO</name>
<dbReference type="PROSITE" id="PS50878">
    <property type="entry name" value="RT_POL"/>
    <property type="match status" value="1"/>
</dbReference>
<dbReference type="PROSITE" id="PS50222">
    <property type="entry name" value="EF_HAND_2"/>
    <property type="match status" value="2"/>
</dbReference>
<evidence type="ECO:0000313" key="5">
    <source>
        <dbReference type="EMBL" id="CAK0880124.1"/>
    </source>
</evidence>
<dbReference type="InterPro" id="IPR002048">
    <property type="entry name" value="EF_hand_dom"/>
</dbReference>
<keyword evidence="1" id="KW-0175">Coiled coil</keyword>
<comment type="caution">
    <text evidence="5">The sequence shown here is derived from an EMBL/GenBank/DDBJ whole genome shotgun (WGS) entry which is preliminary data.</text>
</comment>
<feature type="domain" description="EF-hand" evidence="3">
    <location>
        <begin position="32"/>
        <end position="67"/>
    </location>
</feature>
<evidence type="ECO:0000256" key="2">
    <source>
        <dbReference type="SAM" id="MobiDB-lite"/>
    </source>
</evidence>
<dbReference type="InterPro" id="IPR012337">
    <property type="entry name" value="RNaseH-like_sf"/>
</dbReference>
<sequence>MEQAFKFFDTDGCGSIDRAEFRKALPLMGEKVSEARIDELFAIVDTDTNAKVDVNEFGRLVRGMNPKGYTADDALTAFKGAADEVGHVFQEWTANLTAGASAFGAAWSADLKGLGPLEMRKAGRGAAAGVAAQGGAAAMGNPNRRAQAGGDGEAGTWSCGVCFTKGLCGARLQCTTCGTWASPGVRARLEREAKRRKLDRENQGKGGRSGREGSGKAGGKGDRVPPPPPWAPWSWPAPGEAGGWPSYWAPPQPPTLGGWLDAAARQHSTGKDNKDGKGDTVLAAIDAQIRSLEGLLKADGDNEDLAKALAGAKAKREQHLAAKRAARPKGIQLQQLDDKITGVSKRIAAIQETELVKLKEQRQKALEDFDQQIAKRQEELEQCEAQRTSFQAERVKLAKEVQDEGGPAVAAPHFGPQVVADLTQFLDQLPTVLASMQGSAEVQQRVQADIDGSEGAGSERVPVPHPEADDINMQQEWANSADVDEAERIKRKEQLAGLQAYAAWCRFRSRAHGQSLLQLHLHNSSLSWRRLEDFLQDQGAKAVQEGRLPIVLGQEHGKAAPWFADAAAGIAAKGWRVLGAPAKPTEGGSSAGVSIALPTCLTASFAPGQTSWDISPPGGEGRLAMAVVTIPGLGAMAIFSVYMVTCMKLDAAVNAQILDVIAEWVIQLRIPWVVGGDWNNRPDDLERSPWNQELRGCIKATAHPEGACKNSQGDHSTIDFFWLDCKLGQAFGEVTPHVEMPFRPHRPCVMQSTAPWKAFIVKQLEEPWQWPLKRPGTKEEQAEVQHPPVPPLTGTPSKDGLDAAWSVFCDTADSQLQTIFGMSDLRASKYKGRGQAPRLVEKELLPKCPSAVNSRGPAWAWRWLSVELSWIGVAAIHVVRRGLPAGSPPVLERRSGDEADGSVQVKQYQAAVVRLQASVQHWALMDGIGHHLKTLIMGLLEVPLTVDVIRVLEGIKEAAKARAQEWEVAVMRDRSRKFREKLDEKYPGSAGLLHKVCAWRAAWLPPRGSVSKAALPAHPQQAVEQEAKEWGAVWQAEQGPYAKLWVGQGRSLGTIDTARLRKICRAYKERAGVIGWHPRHWSWLSDDLLEYLGVMLEWCEQLRAWPTSIRLLVIFILGKTDGGGRPICLLPTPVRIWEGSRAHILEAWEAENSRDYDWAAPGKSSEQAVWRVMLDDEAWGDSGFCSTSVMLDVTKAYEHVSLNLLWVFAIIMRCPLDLVGLALEAFSAPRYLRREGAMADAVTTLVGLPAGSKYSNKLLKVFMFWALDLVLKGCPLAQLILYVDDITLRLMHSAPRLRREVMRTLRFLIVLLEQALGLPLARGPEGKCVFVASTEEARGLLQAPMLELGIKEGSVERWLGIDYNPQQNHKSRPTRQKRLATARHRWRKAAWLRRRGIKVRRFVSQGVAPSLAYGATCEGTPPHIQHFLAAKLNASRAGSGPFRSATINAALEGDLVAEMVATAPLLAWAKECWDHKSMHGGLQRAWARQQRRLAPYLQGDTTSKERWAAVRGPAAATILTCRELGWRMVDYHTIDTNPGGPGDDGSAPGASAPPGNSAAVGLRRPELLPDAQGARVIDMLRECPKEVAARAKETLSGVKLDTWVASSGREVLRPRPWLAPLRQLQKKQLAKGWTKHHRNAAKVATLGGYPEQRALFAQGRAESPDCPLCGQEEGSNMHLYWRCAAPQCQEARAKLSDHNDPANFRDVVHLGASARDEWLWTRGLMADPTIGVTWKLPAAEQHWGRMDGPGIFDGRVATDGSVVNPSWVRLRAGGWAVVMFERGELAQGLWGPLPVPATSSLVAELWALAMMLQHAGLVTEVLLDNQAAVDGLLSGRARCCNSAALCAHLWTWIWDLLDERDLSPGVSLAVAKVKSHTSQKHRAKMDEVDQERYRMNDAVDKLAKQGAAQCPVPEWAVALAKSRSRQIKRVMEYVASFRVLLAGVATAVAERRGPRHQGNAGRRPPVHRGHELVLHGTTWRCRHCKAHCRTQAGKRKLDREECRPEAEVEAARANRQARRRRQGDPPPPRRGAEGDGGGDGGEGSPRPGRPDVSRPPPAPTREHRWVTAGDFVVCRVCGAFYRCRARRALDGCTGKLTNAPRDQARRRRRDRLLDGRNPYTGVAMGGEVVEGRARDA</sequence>
<feature type="region of interest" description="Disordered" evidence="2">
    <location>
        <begin position="775"/>
        <end position="795"/>
    </location>
</feature>
<dbReference type="InterPro" id="IPR000477">
    <property type="entry name" value="RT_dom"/>
</dbReference>
<dbReference type="InterPro" id="IPR011992">
    <property type="entry name" value="EF-hand-dom_pair"/>
</dbReference>
<evidence type="ECO:0000256" key="1">
    <source>
        <dbReference type="SAM" id="Coils"/>
    </source>
</evidence>
<feature type="region of interest" description="Disordered" evidence="2">
    <location>
        <begin position="1535"/>
        <end position="1559"/>
    </location>
</feature>
<organism evidence="5 6">
    <name type="scientific">Prorocentrum cordatum</name>
    <dbReference type="NCBI Taxonomy" id="2364126"/>
    <lineage>
        <taxon>Eukaryota</taxon>
        <taxon>Sar</taxon>
        <taxon>Alveolata</taxon>
        <taxon>Dinophyceae</taxon>
        <taxon>Prorocentrales</taxon>
        <taxon>Prorocentraceae</taxon>
        <taxon>Prorocentrum</taxon>
    </lineage>
</organism>
<dbReference type="CDD" id="cd00051">
    <property type="entry name" value="EFh"/>
    <property type="match status" value="1"/>
</dbReference>
<feature type="coiled-coil region" evidence="1">
    <location>
        <begin position="333"/>
        <end position="400"/>
    </location>
</feature>
<feature type="compositionally biased region" description="Low complexity" evidence="2">
    <location>
        <begin position="1544"/>
        <end position="1559"/>
    </location>
</feature>
<keyword evidence="6" id="KW-1185">Reference proteome</keyword>
<evidence type="ECO:0008006" key="7">
    <source>
        <dbReference type="Google" id="ProtNLM"/>
    </source>
</evidence>
<dbReference type="Gene3D" id="3.60.10.10">
    <property type="entry name" value="Endonuclease/exonuclease/phosphatase"/>
    <property type="match status" value="1"/>
</dbReference>
<dbReference type="Pfam" id="PF13499">
    <property type="entry name" value="EF-hand_7"/>
    <property type="match status" value="1"/>
</dbReference>
<dbReference type="SUPFAM" id="SSF56219">
    <property type="entry name" value="DNase I-like"/>
    <property type="match status" value="1"/>
</dbReference>
<evidence type="ECO:0000259" key="4">
    <source>
        <dbReference type="PROSITE" id="PS50878"/>
    </source>
</evidence>
<dbReference type="SMART" id="SM00054">
    <property type="entry name" value="EFh"/>
    <property type="match status" value="2"/>
</dbReference>
<proteinExistence type="predicted"/>
<feature type="compositionally biased region" description="Low complexity" evidence="2">
    <location>
        <begin position="232"/>
        <end position="245"/>
    </location>
</feature>
<feature type="compositionally biased region" description="Basic and acidic residues" evidence="2">
    <location>
        <begin position="191"/>
        <end position="223"/>
    </location>
</feature>
<dbReference type="InterPro" id="IPR036691">
    <property type="entry name" value="Endo/exonu/phosph_ase_sf"/>
</dbReference>
<gene>
    <name evidence="5" type="ORF">PCOR1329_LOCUS63356</name>
</gene>
<feature type="region of interest" description="Disordered" evidence="2">
    <location>
        <begin position="2013"/>
        <end position="2062"/>
    </location>
</feature>
<feature type="compositionally biased region" description="Gly residues" evidence="2">
    <location>
        <begin position="2034"/>
        <end position="2043"/>
    </location>
</feature>
<dbReference type="InterPro" id="IPR036397">
    <property type="entry name" value="RNaseH_sf"/>
</dbReference>
<feature type="domain" description="EF-hand" evidence="3">
    <location>
        <begin position="1"/>
        <end position="31"/>
    </location>
</feature>
<reference evidence="5" key="1">
    <citation type="submission" date="2023-10" db="EMBL/GenBank/DDBJ databases">
        <authorList>
            <person name="Chen Y."/>
            <person name="Shah S."/>
            <person name="Dougan E. K."/>
            <person name="Thang M."/>
            <person name="Chan C."/>
        </authorList>
    </citation>
    <scope>NUCLEOTIDE SEQUENCE [LARGE SCALE GENOMIC DNA]</scope>
</reference>
<dbReference type="Proteomes" id="UP001189429">
    <property type="component" value="Unassembled WGS sequence"/>
</dbReference>
<dbReference type="EMBL" id="CAUYUJ010018042">
    <property type="protein sequence ID" value="CAK0880124.1"/>
    <property type="molecule type" value="Genomic_DNA"/>
</dbReference>
<feature type="domain" description="Reverse transcriptase" evidence="4">
    <location>
        <begin position="1098"/>
        <end position="1363"/>
    </location>
</feature>
<feature type="region of interest" description="Disordered" evidence="2">
    <location>
        <begin position="191"/>
        <end position="252"/>
    </location>
</feature>
<dbReference type="SUPFAM" id="SSF53098">
    <property type="entry name" value="Ribonuclease H-like"/>
    <property type="match status" value="1"/>
</dbReference>
<dbReference type="SUPFAM" id="SSF47473">
    <property type="entry name" value="EF-hand"/>
    <property type="match status" value="1"/>
</dbReference>
<accession>A0ABN9W4B5</accession>
<dbReference type="Gene3D" id="1.10.238.10">
    <property type="entry name" value="EF-hand"/>
    <property type="match status" value="1"/>
</dbReference>